<dbReference type="Pfam" id="PF00300">
    <property type="entry name" value="His_Phos_1"/>
    <property type="match status" value="1"/>
</dbReference>
<comment type="pathway">
    <text evidence="6 10">Carbohydrate degradation; glycolysis; pyruvate from D-glyceraldehyde 3-phosphate: step 3/5.</text>
</comment>
<dbReference type="SUPFAM" id="SSF53254">
    <property type="entry name" value="Phosphoglycerate mutase-like"/>
    <property type="match status" value="1"/>
</dbReference>
<gene>
    <name evidence="6 11" type="primary">gpmA</name>
    <name evidence="11" type="ORF">AMJ44_05490</name>
</gene>
<dbReference type="InterPro" id="IPR013078">
    <property type="entry name" value="His_Pase_superF_clade-1"/>
</dbReference>
<comment type="function">
    <text evidence="6 10">Catalyzes the interconversion of 2-phosphoglycerate and 3-phosphoglycerate.</text>
</comment>
<dbReference type="PIRSF" id="PIRSF000709">
    <property type="entry name" value="6PFK_2-Ptase"/>
    <property type="match status" value="1"/>
</dbReference>
<keyword evidence="5 6" id="KW-0413">Isomerase</keyword>
<keyword evidence="3 6" id="KW-0312">Gluconeogenesis</keyword>
<dbReference type="EC" id="5.4.2.11" evidence="6 10"/>
<dbReference type="CDD" id="cd07067">
    <property type="entry name" value="HP_PGM_like"/>
    <property type="match status" value="1"/>
</dbReference>
<proteinExistence type="inferred from homology"/>
<dbReference type="FunFam" id="3.40.50.1240:FF:000003">
    <property type="entry name" value="2,3-bisphosphoglycerate-dependent phosphoglycerate mutase"/>
    <property type="match status" value="1"/>
</dbReference>
<comment type="caution">
    <text evidence="11">The sequence shown here is derived from an EMBL/GenBank/DDBJ whole genome shotgun (WGS) entry which is preliminary data.</text>
</comment>
<evidence type="ECO:0000256" key="7">
    <source>
        <dbReference type="PIRSR" id="PIRSR613078-1"/>
    </source>
</evidence>
<feature type="binding site" evidence="6 8">
    <location>
        <position position="98"/>
    </location>
    <ligand>
        <name>substrate</name>
    </ligand>
</feature>
<dbReference type="GO" id="GO:0006094">
    <property type="term" value="P:gluconeogenesis"/>
    <property type="evidence" value="ECO:0007669"/>
    <property type="project" value="UniProtKB-UniRule"/>
</dbReference>
<dbReference type="GO" id="GO:0006096">
    <property type="term" value="P:glycolytic process"/>
    <property type="evidence" value="ECO:0007669"/>
    <property type="project" value="UniProtKB-UniRule"/>
</dbReference>
<evidence type="ECO:0000313" key="11">
    <source>
        <dbReference type="EMBL" id="KPJ68785.1"/>
    </source>
</evidence>
<dbReference type="PANTHER" id="PTHR11931">
    <property type="entry name" value="PHOSPHOGLYCERATE MUTASE"/>
    <property type="match status" value="1"/>
</dbReference>
<feature type="binding site" evidence="6 8">
    <location>
        <begin position="8"/>
        <end position="15"/>
    </location>
    <ligand>
        <name>substrate</name>
    </ligand>
</feature>
<evidence type="ECO:0000256" key="9">
    <source>
        <dbReference type="PIRSR" id="PIRSR613078-3"/>
    </source>
</evidence>
<dbReference type="PROSITE" id="PS00175">
    <property type="entry name" value="PG_MUTASE"/>
    <property type="match status" value="1"/>
</dbReference>
<comment type="catalytic activity">
    <reaction evidence="1 6 10">
        <text>(2R)-2-phosphoglycerate = (2R)-3-phosphoglycerate</text>
        <dbReference type="Rhea" id="RHEA:15901"/>
        <dbReference type="ChEBI" id="CHEBI:58272"/>
        <dbReference type="ChEBI" id="CHEBI:58289"/>
        <dbReference type="EC" id="5.4.2.11"/>
    </reaction>
</comment>
<feature type="active site" description="Tele-phosphohistidine intermediate" evidence="6 7">
    <location>
        <position position="9"/>
    </location>
</feature>
<evidence type="ECO:0000256" key="10">
    <source>
        <dbReference type="RuleBase" id="RU004512"/>
    </source>
</evidence>
<dbReference type="EMBL" id="LIZX01000040">
    <property type="protein sequence ID" value="KPJ68785.1"/>
    <property type="molecule type" value="Genomic_DNA"/>
</dbReference>
<accession>A0A0S7Y1Y7</accession>
<dbReference type="SMART" id="SM00855">
    <property type="entry name" value="PGAM"/>
    <property type="match status" value="1"/>
</dbReference>
<dbReference type="UniPathway" id="UPA00109">
    <property type="reaction ID" value="UER00186"/>
</dbReference>
<feature type="site" description="Transition state stabilizer" evidence="6 9">
    <location>
        <position position="182"/>
    </location>
</feature>
<dbReference type="InterPro" id="IPR005952">
    <property type="entry name" value="Phosphogly_mut1"/>
</dbReference>
<feature type="binding site" evidence="6 8">
    <location>
        <begin position="87"/>
        <end position="90"/>
    </location>
    <ligand>
        <name>substrate</name>
    </ligand>
</feature>
<evidence type="ECO:0000256" key="4">
    <source>
        <dbReference type="ARBA" id="ARBA00023152"/>
    </source>
</evidence>
<dbReference type="Proteomes" id="UP000051861">
    <property type="component" value="Unassembled WGS sequence"/>
</dbReference>
<keyword evidence="4 6" id="KW-0324">Glycolysis</keyword>
<evidence type="ECO:0000256" key="1">
    <source>
        <dbReference type="ARBA" id="ARBA00000380"/>
    </source>
</evidence>
<protein>
    <recommendedName>
        <fullName evidence="6 10">2,3-bisphosphoglycerate-dependent phosphoglycerate mutase</fullName>
        <shortName evidence="6">BPG-dependent PGAM</shortName>
        <shortName evidence="6">PGAM</shortName>
        <shortName evidence="6">Phosphoglyceromutase</shortName>
        <shortName evidence="6">dPGM</shortName>
        <ecNumber evidence="6 10">5.4.2.11</ecNumber>
    </recommendedName>
</protein>
<organism evidence="11 12">
    <name type="scientific">candidate division WOR-1 bacterium DG_54_3</name>
    <dbReference type="NCBI Taxonomy" id="1703775"/>
    <lineage>
        <taxon>Bacteria</taxon>
        <taxon>Bacillati</taxon>
        <taxon>Saganbacteria</taxon>
    </lineage>
</organism>
<sequence>MLKLVLLRHGESLWNLENKFTGWTDIDLSERGIKEAHKAAYYLKAEGYSFDVAFTSVLKRAIRTLWIVLDAMDLMWIPVHRSWRLNERHYGALQSLNKQETAEKFGPEIVHQWRRSFDVRPPALDVSDSRHPKFDPRYAHLKAAELPSTESLKDTLERALPYWHGTIAPALKDGRKILIAAHGNSLRAVVKYLDNILDDKIVDLNIPTGFPLVYEFDDSLKQITHYYLGDEEEIKKATKSTGKQINPAFNGKNMREE</sequence>
<evidence type="ECO:0000256" key="6">
    <source>
        <dbReference type="HAMAP-Rule" id="MF_01039"/>
    </source>
</evidence>
<reference evidence="11 12" key="1">
    <citation type="journal article" date="2015" name="Microbiome">
        <title>Genomic resolution of linkages in carbon, nitrogen, and sulfur cycling among widespread estuary sediment bacteria.</title>
        <authorList>
            <person name="Baker B.J."/>
            <person name="Lazar C.S."/>
            <person name="Teske A.P."/>
            <person name="Dick G.J."/>
        </authorList>
    </citation>
    <scope>NUCLEOTIDE SEQUENCE [LARGE SCALE GENOMIC DNA]</scope>
    <source>
        <strain evidence="11">DG_54_3</strain>
    </source>
</reference>
<dbReference type="HAMAP" id="MF_01039">
    <property type="entry name" value="PGAM_GpmA"/>
    <property type="match status" value="1"/>
</dbReference>
<evidence type="ECO:0000256" key="5">
    <source>
        <dbReference type="ARBA" id="ARBA00023235"/>
    </source>
</evidence>
<dbReference type="InterPro" id="IPR001345">
    <property type="entry name" value="PG/BPGM_mutase_AS"/>
</dbReference>
<dbReference type="Gene3D" id="3.40.50.1240">
    <property type="entry name" value="Phosphoglycerate mutase-like"/>
    <property type="match status" value="1"/>
</dbReference>
<dbReference type="NCBIfam" id="NF010713">
    <property type="entry name" value="PRK14115.1"/>
    <property type="match status" value="1"/>
</dbReference>
<dbReference type="PATRIC" id="fig|1703775.3.peg.1973"/>
<dbReference type="NCBIfam" id="TIGR01258">
    <property type="entry name" value="pgm_1"/>
    <property type="match status" value="1"/>
</dbReference>
<evidence type="ECO:0000256" key="3">
    <source>
        <dbReference type="ARBA" id="ARBA00022432"/>
    </source>
</evidence>
<feature type="binding site" evidence="6 8">
    <location>
        <position position="60"/>
    </location>
    <ligand>
        <name>substrate</name>
    </ligand>
</feature>
<dbReference type="AlphaFoldDB" id="A0A0S7Y1Y7"/>
<evidence type="ECO:0000256" key="8">
    <source>
        <dbReference type="PIRSR" id="PIRSR613078-2"/>
    </source>
</evidence>
<feature type="binding site" evidence="6 8">
    <location>
        <begin position="21"/>
        <end position="22"/>
    </location>
    <ligand>
        <name>substrate</name>
    </ligand>
</feature>
<dbReference type="InterPro" id="IPR029033">
    <property type="entry name" value="His_PPase_superfam"/>
</dbReference>
<evidence type="ECO:0000313" key="12">
    <source>
        <dbReference type="Proteomes" id="UP000051861"/>
    </source>
</evidence>
<dbReference type="GO" id="GO:0004619">
    <property type="term" value="F:phosphoglycerate mutase activity"/>
    <property type="evidence" value="ECO:0007669"/>
    <property type="project" value="UniProtKB-UniRule"/>
</dbReference>
<name>A0A0S7Y1Y7_UNCSA</name>
<feature type="binding site" evidence="6 8">
    <location>
        <begin position="183"/>
        <end position="184"/>
    </location>
    <ligand>
        <name>substrate</name>
    </ligand>
</feature>
<evidence type="ECO:0000256" key="2">
    <source>
        <dbReference type="ARBA" id="ARBA00006717"/>
    </source>
</evidence>
<feature type="active site" description="Proton donor/acceptor" evidence="6 7">
    <location>
        <position position="87"/>
    </location>
</feature>
<comment type="similarity">
    <text evidence="2 6">Belongs to the phosphoglycerate mutase family. BPG-dependent PGAM subfamily.</text>
</comment>
<feature type="binding site" evidence="6 8">
    <location>
        <begin position="114"/>
        <end position="115"/>
    </location>
    <ligand>
        <name>substrate</name>
    </ligand>
</feature>